<dbReference type="Gene3D" id="2.170.150.40">
    <property type="entry name" value="Domain of unknown function (DUF427)"/>
    <property type="match status" value="1"/>
</dbReference>
<comment type="caution">
    <text evidence="2">The sequence shown here is derived from an EMBL/GenBank/DDBJ whole genome shotgun (WGS) entry which is preliminary data.</text>
</comment>
<evidence type="ECO:0000313" key="3">
    <source>
        <dbReference type="Proteomes" id="UP001294412"/>
    </source>
</evidence>
<accession>A0ABU5I101</accession>
<protein>
    <submittedName>
        <fullName evidence="2">DUF427 domain-containing protein</fullName>
    </submittedName>
</protein>
<sequence length="133" mass="14147">MTNDNLSTADRAGTRAPITIEKAAGPVNVTFNGAVLATTKDALIVRETGHAPVYYFPKDHVEMAFLLENDHRTRCPCKGEARYWNISAEGQGAENAVWAYDAPYAGVEELAGTLAFDASKVTIDDGGASAAGR</sequence>
<evidence type="ECO:0000259" key="1">
    <source>
        <dbReference type="Pfam" id="PF04248"/>
    </source>
</evidence>
<keyword evidence="3" id="KW-1185">Reference proteome</keyword>
<dbReference type="EMBL" id="JAXLPB010000002">
    <property type="protein sequence ID" value="MDY8109054.1"/>
    <property type="molecule type" value="Genomic_DNA"/>
</dbReference>
<feature type="domain" description="DUF427" evidence="1">
    <location>
        <begin position="27"/>
        <end position="118"/>
    </location>
</feature>
<dbReference type="Pfam" id="PF04248">
    <property type="entry name" value="NTP_transf_9"/>
    <property type="match status" value="1"/>
</dbReference>
<organism evidence="2 3">
    <name type="scientific">Fulvimarina uroteuthidis</name>
    <dbReference type="NCBI Taxonomy" id="3098149"/>
    <lineage>
        <taxon>Bacteria</taxon>
        <taxon>Pseudomonadati</taxon>
        <taxon>Pseudomonadota</taxon>
        <taxon>Alphaproteobacteria</taxon>
        <taxon>Hyphomicrobiales</taxon>
        <taxon>Aurantimonadaceae</taxon>
        <taxon>Fulvimarina</taxon>
    </lineage>
</organism>
<dbReference type="Proteomes" id="UP001294412">
    <property type="component" value="Unassembled WGS sequence"/>
</dbReference>
<dbReference type="InterPro" id="IPR007361">
    <property type="entry name" value="DUF427"/>
</dbReference>
<gene>
    <name evidence="2" type="ORF">U0C82_07840</name>
</gene>
<reference evidence="2 3" key="1">
    <citation type="submission" date="2023-12" db="EMBL/GenBank/DDBJ databases">
        <title>Description of Novel Strain Fulvimarina sp. 2208YS6-2-32 isolated from Uroteuthis (Photololigo) edulis.</title>
        <authorList>
            <person name="Park J.-S."/>
        </authorList>
    </citation>
    <scope>NUCLEOTIDE SEQUENCE [LARGE SCALE GENOMIC DNA]</scope>
    <source>
        <strain evidence="2 3">2208YS6-2-32</strain>
    </source>
</reference>
<name>A0ABU5I101_9HYPH</name>
<evidence type="ECO:0000313" key="2">
    <source>
        <dbReference type="EMBL" id="MDY8109054.1"/>
    </source>
</evidence>
<dbReference type="RefSeq" id="WP_322186516.1">
    <property type="nucleotide sequence ID" value="NZ_JAXLPB010000002.1"/>
</dbReference>
<proteinExistence type="predicted"/>
<dbReference type="InterPro" id="IPR038694">
    <property type="entry name" value="DUF427_sf"/>
</dbReference>
<dbReference type="PANTHER" id="PTHR34310">
    <property type="entry name" value="DUF427 DOMAIN PROTEIN (AFU_ORTHOLOGUE AFUA_3G02220)"/>
    <property type="match status" value="1"/>
</dbReference>
<dbReference type="PANTHER" id="PTHR34310:SF9">
    <property type="entry name" value="BLR5716 PROTEIN"/>
    <property type="match status" value="1"/>
</dbReference>